<dbReference type="PROSITE" id="PS50054">
    <property type="entry name" value="TYR_PHOSPHATASE_DUAL"/>
    <property type="match status" value="1"/>
</dbReference>
<dbReference type="SMART" id="SM00195">
    <property type="entry name" value="DSPc"/>
    <property type="match status" value="1"/>
</dbReference>
<keyword evidence="1" id="KW-0378">Hydrolase</keyword>
<dbReference type="InterPro" id="IPR016130">
    <property type="entry name" value="Tyr_Pase_AS"/>
</dbReference>
<dbReference type="Proteomes" id="UP000046393">
    <property type="component" value="Unplaced"/>
</dbReference>
<feature type="domain" description="Tyrosine-protein phosphatase" evidence="4">
    <location>
        <begin position="98"/>
        <end position="238"/>
    </location>
</feature>
<dbReference type="PANTHER" id="PTHR46377:SF1">
    <property type="entry name" value="DUAL SPECIFICITY PROTEIN PHOSPHATASE 19"/>
    <property type="match status" value="1"/>
</dbReference>
<dbReference type="PROSITE" id="PS50056">
    <property type="entry name" value="TYR_PHOSPHATASE_2"/>
    <property type="match status" value="1"/>
</dbReference>
<evidence type="ECO:0000259" key="4">
    <source>
        <dbReference type="PROSITE" id="PS50054"/>
    </source>
</evidence>
<dbReference type="InterPro" id="IPR020422">
    <property type="entry name" value="TYR_PHOSPHATASE_DUAL_dom"/>
</dbReference>
<dbReference type="Gene3D" id="3.90.190.10">
    <property type="entry name" value="Protein tyrosine phosphatase superfamily"/>
    <property type="match status" value="1"/>
</dbReference>
<proteinExistence type="predicted"/>
<dbReference type="PRINTS" id="PR01908">
    <property type="entry name" value="ADSPHPHTASE"/>
</dbReference>
<dbReference type="AlphaFoldDB" id="A0A0N5AB85"/>
<accession>A0A0N5AB85</accession>
<keyword evidence="2" id="KW-0904">Protein phosphatase</keyword>
<evidence type="ECO:0000313" key="6">
    <source>
        <dbReference type="Proteomes" id="UP000046393"/>
    </source>
</evidence>
<name>A0A0N5AB85_9BILA</name>
<sequence length="238" mass="26814">MKSSLVERLSQAKKALGHVKTVVTSVDGSCTVVERCSDGSFNEVDDNGDIDDQDSKLTTLEDSSKSHEVPSSISKRRLKKVERLRRYGFVVDLALDLQMANVASNVYLGSQDVAHSLELLLEYKITHIVNCATGIANIYEGKFKYLNVEVLDIPDVNIREYFDEVHQFMRTCVEAGGNVFVHCNAGISRSATIVLSYIMRYERVTLNDALKRVREIRNVSPNPGFMQQLKLYEEELCL</sequence>
<dbReference type="InterPro" id="IPR000340">
    <property type="entry name" value="Dual-sp_phosphatase_cat-dom"/>
</dbReference>
<dbReference type="Pfam" id="PF00782">
    <property type="entry name" value="DSPc"/>
    <property type="match status" value="1"/>
</dbReference>
<evidence type="ECO:0000256" key="1">
    <source>
        <dbReference type="ARBA" id="ARBA00022801"/>
    </source>
</evidence>
<dbReference type="GO" id="GO:0008579">
    <property type="term" value="F:JUN kinase phosphatase activity"/>
    <property type="evidence" value="ECO:0007669"/>
    <property type="project" value="TreeGrafter"/>
</dbReference>
<dbReference type="STRING" id="451379.A0A0N5AB85"/>
<reference evidence="7" key="1">
    <citation type="submission" date="2017-02" db="UniProtKB">
        <authorList>
            <consortium name="WormBaseParasite"/>
        </authorList>
    </citation>
    <scope>IDENTIFICATION</scope>
</reference>
<protein>
    <submittedName>
        <fullName evidence="7">Dual specificity protein phosphatase</fullName>
    </submittedName>
</protein>
<keyword evidence="6" id="KW-1185">Reference proteome</keyword>
<dbReference type="InterPro" id="IPR000387">
    <property type="entry name" value="Tyr_Pase_dom"/>
</dbReference>
<evidence type="ECO:0000256" key="3">
    <source>
        <dbReference type="SAM" id="MobiDB-lite"/>
    </source>
</evidence>
<dbReference type="SUPFAM" id="SSF52799">
    <property type="entry name" value="(Phosphotyrosine protein) phosphatases II"/>
    <property type="match status" value="1"/>
</dbReference>
<evidence type="ECO:0000259" key="5">
    <source>
        <dbReference type="PROSITE" id="PS50056"/>
    </source>
</evidence>
<evidence type="ECO:0000256" key="2">
    <source>
        <dbReference type="ARBA" id="ARBA00022912"/>
    </source>
</evidence>
<feature type="region of interest" description="Disordered" evidence="3">
    <location>
        <begin position="44"/>
        <end position="68"/>
    </location>
</feature>
<feature type="domain" description="Tyrosine specific protein phosphatases" evidence="5">
    <location>
        <begin position="159"/>
        <end position="217"/>
    </location>
</feature>
<dbReference type="WBParaSite" id="SMUV_0000141101-mRNA-1">
    <property type="protein sequence ID" value="SMUV_0000141101-mRNA-1"/>
    <property type="gene ID" value="SMUV_0000141101"/>
</dbReference>
<dbReference type="PANTHER" id="PTHR46377">
    <property type="entry name" value="DUAL SPECIFICITY PROTEIN PHOSPHATASE 19"/>
    <property type="match status" value="1"/>
</dbReference>
<dbReference type="PROSITE" id="PS00383">
    <property type="entry name" value="TYR_PHOSPHATASE_1"/>
    <property type="match status" value="1"/>
</dbReference>
<evidence type="ECO:0000313" key="7">
    <source>
        <dbReference type="WBParaSite" id="SMUV_0000141101-mRNA-1"/>
    </source>
</evidence>
<dbReference type="CDD" id="cd14498">
    <property type="entry name" value="DSP"/>
    <property type="match status" value="1"/>
</dbReference>
<dbReference type="GO" id="GO:0005737">
    <property type="term" value="C:cytoplasm"/>
    <property type="evidence" value="ECO:0007669"/>
    <property type="project" value="TreeGrafter"/>
</dbReference>
<dbReference type="InterPro" id="IPR029021">
    <property type="entry name" value="Prot-tyrosine_phosphatase-like"/>
</dbReference>
<organism evidence="6 7">
    <name type="scientific">Syphacia muris</name>
    <dbReference type="NCBI Taxonomy" id="451379"/>
    <lineage>
        <taxon>Eukaryota</taxon>
        <taxon>Metazoa</taxon>
        <taxon>Ecdysozoa</taxon>
        <taxon>Nematoda</taxon>
        <taxon>Chromadorea</taxon>
        <taxon>Rhabditida</taxon>
        <taxon>Spirurina</taxon>
        <taxon>Oxyuridomorpha</taxon>
        <taxon>Oxyuroidea</taxon>
        <taxon>Oxyuridae</taxon>
        <taxon>Syphacia</taxon>
    </lineage>
</organism>